<dbReference type="Proteomes" id="UP001595840">
    <property type="component" value="Unassembled WGS sequence"/>
</dbReference>
<dbReference type="InterPro" id="IPR037523">
    <property type="entry name" value="VOC_core"/>
</dbReference>
<feature type="domain" description="VOC" evidence="1">
    <location>
        <begin position="2"/>
        <end position="122"/>
    </location>
</feature>
<organism evidence="2 3">
    <name type="scientific">Simiduia curdlanivorans</name>
    <dbReference type="NCBI Taxonomy" id="1492769"/>
    <lineage>
        <taxon>Bacteria</taxon>
        <taxon>Pseudomonadati</taxon>
        <taxon>Pseudomonadota</taxon>
        <taxon>Gammaproteobacteria</taxon>
        <taxon>Cellvibrionales</taxon>
        <taxon>Cellvibrionaceae</taxon>
        <taxon>Simiduia</taxon>
    </lineage>
</organism>
<protein>
    <submittedName>
        <fullName evidence="2">VOC family protein</fullName>
    </submittedName>
</protein>
<evidence type="ECO:0000313" key="3">
    <source>
        <dbReference type="Proteomes" id="UP001595840"/>
    </source>
</evidence>
<dbReference type="SUPFAM" id="SSF54593">
    <property type="entry name" value="Glyoxalase/Bleomycin resistance protein/Dihydroxybiphenyl dioxygenase"/>
    <property type="match status" value="1"/>
</dbReference>
<dbReference type="CDD" id="cd06587">
    <property type="entry name" value="VOC"/>
    <property type="match status" value="1"/>
</dbReference>
<keyword evidence="3" id="KW-1185">Reference proteome</keyword>
<gene>
    <name evidence="2" type="ORF">ACFOX3_04795</name>
</gene>
<evidence type="ECO:0000259" key="1">
    <source>
        <dbReference type="PROSITE" id="PS51819"/>
    </source>
</evidence>
<accession>A0ABV8V366</accession>
<sequence>MKIEHFAFNVLDPIAIAAWYCEHLNFTVKHKFTQAPHTHFLADSSGQVMIEIYCNPADQVPDYQGMDPLLVHLAFVSTDPELDAQRLIGVGAREVDDVKLKDGSHLKMLKDPWGFSIQLCKRGMPMLS</sequence>
<dbReference type="Pfam" id="PF00903">
    <property type="entry name" value="Glyoxalase"/>
    <property type="match status" value="1"/>
</dbReference>
<dbReference type="Gene3D" id="3.10.180.10">
    <property type="entry name" value="2,3-Dihydroxybiphenyl 1,2-Dioxygenase, domain 1"/>
    <property type="match status" value="1"/>
</dbReference>
<dbReference type="InterPro" id="IPR029068">
    <property type="entry name" value="Glyas_Bleomycin-R_OHBP_Dase"/>
</dbReference>
<dbReference type="PROSITE" id="PS51819">
    <property type="entry name" value="VOC"/>
    <property type="match status" value="1"/>
</dbReference>
<proteinExistence type="predicted"/>
<comment type="caution">
    <text evidence="2">The sequence shown here is derived from an EMBL/GenBank/DDBJ whole genome shotgun (WGS) entry which is preliminary data.</text>
</comment>
<name>A0ABV8V366_9GAMM</name>
<dbReference type="RefSeq" id="WP_290259455.1">
    <property type="nucleotide sequence ID" value="NZ_JAUFQG010000004.1"/>
</dbReference>
<dbReference type="InterPro" id="IPR004360">
    <property type="entry name" value="Glyas_Fos-R_dOase_dom"/>
</dbReference>
<evidence type="ECO:0000313" key="2">
    <source>
        <dbReference type="EMBL" id="MFC4361608.1"/>
    </source>
</evidence>
<dbReference type="EMBL" id="JBHSCX010000003">
    <property type="protein sequence ID" value="MFC4361608.1"/>
    <property type="molecule type" value="Genomic_DNA"/>
</dbReference>
<reference evidence="3" key="1">
    <citation type="journal article" date="2019" name="Int. J. Syst. Evol. Microbiol.">
        <title>The Global Catalogue of Microorganisms (GCM) 10K type strain sequencing project: providing services to taxonomists for standard genome sequencing and annotation.</title>
        <authorList>
            <consortium name="The Broad Institute Genomics Platform"/>
            <consortium name="The Broad Institute Genome Sequencing Center for Infectious Disease"/>
            <person name="Wu L."/>
            <person name="Ma J."/>
        </authorList>
    </citation>
    <scope>NUCLEOTIDE SEQUENCE [LARGE SCALE GENOMIC DNA]</scope>
    <source>
        <strain evidence="3">CECT 8570</strain>
    </source>
</reference>